<evidence type="ECO:0000256" key="7">
    <source>
        <dbReference type="RuleBase" id="RU362042"/>
    </source>
</evidence>
<evidence type="ECO:0000256" key="2">
    <source>
        <dbReference type="ARBA" id="ARBA00004401"/>
    </source>
</evidence>
<evidence type="ECO:0000256" key="1">
    <source>
        <dbReference type="ARBA" id="ARBA00000677"/>
    </source>
</evidence>
<accession>A0A1M7RBE4</accession>
<dbReference type="CDD" id="cd06530">
    <property type="entry name" value="S26_SPase_I"/>
    <property type="match status" value="1"/>
</dbReference>
<sequence length="241" mass="24481">MRNVGRILVAAGLLLVLGGAGFLTERYRVYQVTGPSMVPGLRPGDRIVVDTDPPPIRVNDVVVLGPDAWSSVAGDSVAGGSVAGPDGAQGADRIKRVIAFGGSTVVCCEESGALSVDDAVFGGPETLDPSAETPFRVVVPPGRLFVVGDNRPLSVDSRTFATGPGGGTVAEDDVLGRVVAVAYPAGRAGVVGWEAGPFRTAVAAVVMGATAILAGAVVRAVTGLRARRSRPARSSERSRPG</sequence>
<dbReference type="GO" id="GO:0009003">
    <property type="term" value="F:signal peptidase activity"/>
    <property type="evidence" value="ECO:0007669"/>
    <property type="project" value="UniProtKB-EC"/>
</dbReference>
<feature type="transmembrane region" description="Helical" evidence="7">
    <location>
        <begin position="201"/>
        <end position="221"/>
    </location>
</feature>
<evidence type="ECO:0000256" key="4">
    <source>
        <dbReference type="ARBA" id="ARBA00013208"/>
    </source>
</evidence>
<dbReference type="EMBL" id="FRCS01000009">
    <property type="protein sequence ID" value="SHN43378.1"/>
    <property type="molecule type" value="Genomic_DNA"/>
</dbReference>
<dbReference type="PRINTS" id="PR00727">
    <property type="entry name" value="LEADERPTASE"/>
</dbReference>
<dbReference type="Gene3D" id="2.10.109.10">
    <property type="entry name" value="Umud Fragment, subunit A"/>
    <property type="match status" value="1"/>
</dbReference>
<feature type="active site" evidence="6">
    <location>
        <position position="36"/>
    </location>
</feature>
<keyword evidence="5 7" id="KW-0378">Hydrolase</keyword>
<comment type="catalytic activity">
    <reaction evidence="1 7">
        <text>Cleavage of hydrophobic, N-terminal signal or leader sequences from secreted and periplasmic proteins.</text>
        <dbReference type="EC" id="3.4.21.89"/>
    </reaction>
</comment>
<dbReference type="OrthoDB" id="5518017at2"/>
<dbReference type="STRING" id="134849.SAMN05443668_109138"/>
<dbReference type="GO" id="GO:0005886">
    <property type="term" value="C:plasma membrane"/>
    <property type="evidence" value="ECO:0007669"/>
    <property type="project" value="UniProtKB-SubCell"/>
</dbReference>
<dbReference type="RefSeq" id="WP_073260754.1">
    <property type="nucleotide sequence ID" value="NZ_FRCS01000009.1"/>
</dbReference>
<dbReference type="InterPro" id="IPR000223">
    <property type="entry name" value="Pept_S26A_signal_pept_1"/>
</dbReference>
<evidence type="ECO:0000259" key="8">
    <source>
        <dbReference type="Pfam" id="PF10502"/>
    </source>
</evidence>
<keyword evidence="7" id="KW-1133">Transmembrane helix</keyword>
<feature type="active site" evidence="6">
    <location>
        <position position="95"/>
    </location>
</feature>
<gene>
    <name evidence="9" type="ORF">SAMN05443668_109138</name>
</gene>
<dbReference type="NCBIfam" id="TIGR02227">
    <property type="entry name" value="sigpep_I_bact"/>
    <property type="match status" value="1"/>
</dbReference>
<dbReference type="InterPro" id="IPR036286">
    <property type="entry name" value="LexA/Signal_pep-like_sf"/>
</dbReference>
<dbReference type="GO" id="GO:0004252">
    <property type="term" value="F:serine-type endopeptidase activity"/>
    <property type="evidence" value="ECO:0007669"/>
    <property type="project" value="InterPro"/>
</dbReference>
<keyword evidence="10" id="KW-1185">Reference proteome</keyword>
<name>A0A1M7RBE4_9ACTN</name>
<dbReference type="Pfam" id="PF10502">
    <property type="entry name" value="Peptidase_S26"/>
    <property type="match status" value="1"/>
</dbReference>
<keyword evidence="7" id="KW-0812">Transmembrane</keyword>
<dbReference type="Proteomes" id="UP000184440">
    <property type="component" value="Unassembled WGS sequence"/>
</dbReference>
<dbReference type="InterPro" id="IPR019758">
    <property type="entry name" value="Pept_S26A_signal_pept_1_CS"/>
</dbReference>
<dbReference type="InterPro" id="IPR019533">
    <property type="entry name" value="Peptidase_S26"/>
</dbReference>
<evidence type="ECO:0000313" key="9">
    <source>
        <dbReference type="EMBL" id="SHN43378.1"/>
    </source>
</evidence>
<keyword evidence="7" id="KW-0645">Protease</keyword>
<dbReference type="SUPFAM" id="SSF51306">
    <property type="entry name" value="LexA/Signal peptidase"/>
    <property type="match status" value="1"/>
</dbReference>
<organism evidence="9 10">
    <name type="scientific">Cryptosporangium aurantiacum</name>
    <dbReference type="NCBI Taxonomy" id="134849"/>
    <lineage>
        <taxon>Bacteria</taxon>
        <taxon>Bacillati</taxon>
        <taxon>Actinomycetota</taxon>
        <taxon>Actinomycetes</taxon>
        <taxon>Cryptosporangiales</taxon>
        <taxon>Cryptosporangiaceae</taxon>
        <taxon>Cryptosporangium</taxon>
    </lineage>
</organism>
<dbReference type="PROSITE" id="PS00761">
    <property type="entry name" value="SPASE_I_3"/>
    <property type="match status" value="1"/>
</dbReference>
<comment type="subcellular location">
    <subcellularLocation>
        <location evidence="2">Cell membrane</location>
        <topology evidence="2">Single-pass type II membrane protein</topology>
    </subcellularLocation>
    <subcellularLocation>
        <location evidence="7">Membrane</location>
        <topology evidence="7">Single-pass type II membrane protein</topology>
    </subcellularLocation>
</comment>
<evidence type="ECO:0000256" key="6">
    <source>
        <dbReference type="PIRSR" id="PIRSR600223-1"/>
    </source>
</evidence>
<dbReference type="PANTHER" id="PTHR43390:SF1">
    <property type="entry name" value="CHLOROPLAST PROCESSING PEPTIDASE"/>
    <property type="match status" value="1"/>
</dbReference>
<feature type="domain" description="Peptidase S26" evidence="8">
    <location>
        <begin position="13"/>
        <end position="181"/>
    </location>
</feature>
<dbReference type="EC" id="3.4.21.89" evidence="4 7"/>
<comment type="similarity">
    <text evidence="3 7">Belongs to the peptidase S26 family.</text>
</comment>
<keyword evidence="7" id="KW-0472">Membrane</keyword>
<dbReference type="PANTHER" id="PTHR43390">
    <property type="entry name" value="SIGNAL PEPTIDASE I"/>
    <property type="match status" value="1"/>
</dbReference>
<evidence type="ECO:0000313" key="10">
    <source>
        <dbReference type="Proteomes" id="UP000184440"/>
    </source>
</evidence>
<evidence type="ECO:0000256" key="3">
    <source>
        <dbReference type="ARBA" id="ARBA00009370"/>
    </source>
</evidence>
<reference evidence="9 10" key="1">
    <citation type="submission" date="2016-11" db="EMBL/GenBank/DDBJ databases">
        <authorList>
            <person name="Jaros S."/>
            <person name="Januszkiewicz K."/>
            <person name="Wedrychowicz H."/>
        </authorList>
    </citation>
    <scope>NUCLEOTIDE SEQUENCE [LARGE SCALE GENOMIC DNA]</scope>
    <source>
        <strain evidence="9 10">DSM 46144</strain>
    </source>
</reference>
<dbReference type="GO" id="GO:0006465">
    <property type="term" value="P:signal peptide processing"/>
    <property type="evidence" value="ECO:0007669"/>
    <property type="project" value="InterPro"/>
</dbReference>
<dbReference type="AlphaFoldDB" id="A0A1M7RBE4"/>
<proteinExistence type="inferred from homology"/>
<protein>
    <recommendedName>
        <fullName evidence="4 7">Signal peptidase I</fullName>
        <ecNumber evidence="4 7">3.4.21.89</ecNumber>
    </recommendedName>
</protein>
<evidence type="ECO:0000256" key="5">
    <source>
        <dbReference type="ARBA" id="ARBA00022801"/>
    </source>
</evidence>